<dbReference type="EMBL" id="JARKIE010000171">
    <property type="protein sequence ID" value="KAJ7671833.1"/>
    <property type="molecule type" value="Genomic_DNA"/>
</dbReference>
<reference evidence="2" key="1">
    <citation type="submission" date="2023-03" db="EMBL/GenBank/DDBJ databases">
        <title>Massive genome expansion in bonnet fungi (Mycena s.s.) driven by repeated elements and novel gene families across ecological guilds.</title>
        <authorList>
            <consortium name="Lawrence Berkeley National Laboratory"/>
            <person name="Harder C.B."/>
            <person name="Miyauchi S."/>
            <person name="Viragh M."/>
            <person name="Kuo A."/>
            <person name="Thoen E."/>
            <person name="Andreopoulos B."/>
            <person name="Lu D."/>
            <person name="Skrede I."/>
            <person name="Drula E."/>
            <person name="Henrissat B."/>
            <person name="Morin E."/>
            <person name="Kohler A."/>
            <person name="Barry K."/>
            <person name="LaButti K."/>
            <person name="Morin E."/>
            <person name="Salamov A."/>
            <person name="Lipzen A."/>
            <person name="Mereny Z."/>
            <person name="Hegedus B."/>
            <person name="Baldrian P."/>
            <person name="Stursova M."/>
            <person name="Weitz H."/>
            <person name="Taylor A."/>
            <person name="Grigoriev I.V."/>
            <person name="Nagy L.G."/>
            <person name="Martin F."/>
            <person name="Kauserud H."/>
        </authorList>
    </citation>
    <scope>NUCLEOTIDE SEQUENCE</scope>
    <source>
        <strain evidence="2">CBHHK067</strain>
    </source>
</reference>
<evidence type="ECO:0000313" key="3">
    <source>
        <dbReference type="Proteomes" id="UP001221757"/>
    </source>
</evidence>
<proteinExistence type="predicted"/>
<feature type="region of interest" description="Disordered" evidence="1">
    <location>
        <begin position="90"/>
        <end position="112"/>
    </location>
</feature>
<protein>
    <submittedName>
        <fullName evidence="2">Uncharacterized protein</fullName>
    </submittedName>
</protein>
<dbReference type="Proteomes" id="UP001221757">
    <property type="component" value="Unassembled WGS sequence"/>
</dbReference>
<organism evidence="2 3">
    <name type="scientific">Mycena rosella</name>
    <name type="common">Pink bonnet</name>
    <name type="synonym">Agaricus rosellus</name>
    <dbReference type="NCBI Taxonomy" id="1033263"/>
    <lineage>
        <taxon>Eukaryota</taxon>
        <taxon>Fungi</taxon>
        <taxon>Dikarya</taxon>
        <taxon>Basidiomycota</taxon>
        <taxon>Agaricomycotina</taxon>
        <taxon>Agaricomycetes</taxon>
        <taxon>Agaricomycetidae</taxon>
        <taxon>Agaricales</taxon>
        <taxon>Marasmiineae</taxon>
        <taxon>Mycenaceae</taxon>
        <taxon>Mycena</taxon>
    </lineage>
</organism>
<accession>A0AAD7D072</accession>
<dbReference type="AlphaFoldDB" id="A0AAD7D072"/>
<evidence type="ECO:0000313" key="2">
    <source>
        <dbReference type="EMBL" id="KAJ7671833.1"/>
    </source>
</evidence>
<evidence type="ECO:0000256" key="1">
    <source>
        <dbReference type="SAM" id="MobiDB-lite"/>
    </source>
</evidence>
<name>A0AAD7D072_MYCRO</name>
<gene>
    <name evidence="2" type="ORF">B0H17DRAFT_192314</name>
</gene>
<keyword evidence="3" id="KW-1185">Reference proteome</keyword>
<comment type="caution">
    <text evidence="2">The sequence shown here is derived from an EMBL/GenBank/DDBJ whole genome shotgun (WGS) entry which is preliminary data.</text>
</comment>
<sequence length="112" mass="12396">MPISSSSLSRSRSKTFYTSSRPFDADVARMFECSRRYYLERGGEEWGRVVALQRVAHAFTSAHPPGLPLAQPLVLPPPLPAPGARTLESMGYRASPFAPGTTCTSARRRRTR</sequence>